<evidence type="ECO:0000313" key="2">
    <source>
        <dbReference type="EMBL" id="THF80862.1"/>
    </source>
</evidence>
<protein>
    <submittedName>
        <fullName evidence="2">DUF817 domain-containing protein</fullName>
    </submittedName>
</protein>
<proteinExistence type="predicted"/>
<keyword evidence="1" id="KW-0472">Membrane</keyword>
<gene>
    <name evidence="2" type="ORF">E6C55_09590</name>
</gene>
<dbReference type="PIRSF" id="PIRSF009141">
    <property type="entry name" value="UCP009141"/>
    <property type="match status" value="1"/>
</dbReference>
<dbReference type="Pfam" id="PF05675">
    <property type="entry name" value="DUF817"/>
    <property type="match status" value="1"/>
</dbReference>
<reference evidence="2 3" key="1">
    <citation type="submission" date="2019-04" db="EMBL/GenBank/DDBJ databases">
        <title>Cohnella sp. nov. isolated from preserved vegetables.</title>
        <authorList>
            <person name="Lin S.-Y."/>
            <person name="Hung M.-H."/>
            <person name="Young C.-C."/>
        </authorList>
    </citation>
    <scope>NUCLEOTIDE SEQUENCE [LARGE SCALE GENOMIC DNA]</scope>
    <source>
        <strain evidence="2 3">CC-MHH1044</strain>
    </source>
</reference>
<feature type="transmembrane region" description="Helical" evidence="1">
    <location>
        <begin position="190"/>
        <end position="210"/>
    </location>
</feature>
<sequence>MRLRLRTLWLFGWTQALCCLFPVVIFSAMAVTKVVDVPFIHRYDLILLICVAMQVAMVAFKLETTDELKVITMFHLIGLGLELFKVNMGSWSYPEEAWTKLGGVPLYSGFMYASVASYICQAWRRFDLRFDNWPKAIRAVGIAVVIYANFFTHHYVPDLRWLIFAGLLVVFYRTVVRFKVGGRTLRMHALVSYALIAFFIWLAENISTFLGAWTYPNQERHWNVVHWGKLSSWFLLVIISIIIVVQLKDLKYRVLPRAEARGQRCESREPVMPDNAP</sequence>
<dbReference type="EMBL" id="SSOB01000010">
    <property type="protein sequence ID" value="THF80862.1"/>
    <property type="molecule type" value="Genomic_DNA"/>
</dbReference>
<accession>A0A4V3WFM6</accession>
<feature type="transmembrane region" description="Helical" evidence="1">
    <location>
        <begin position="136"/>
        <end position="155"/>
    </location>
</feature>
<feature type="transmembrane region" description="Helical" evidence="1">
    <location>
        <begin position="230"/>
        <end position="247"/>
    </location>
</feature>
<evidence type="ECO:0000313" key="3">
    <source>
        <dbReference type="Proteomes" id="UP000310636"/>
    </source>
</evidence>
<comment type="caution">
    <text evidence="2">The sequence shown here is derived from an EMBL/GenBank/DDBJ whole genome shotgun (WGS) entry which is preliminary data.</text>
</comment>
<keyword evidence="1" id="KW-1133">Transmembrane helix</keyword>
<feature type="transmembrane region" description="Helical" evidence="1">
    <location>
        <begin position="104"/>
        <end position="124"/>
    </location>
</feature>
<name>A0A4V3WFM6_9BACL</name>
<dbReference type="Proteomes" id="UP000310636">
    <property type="component" value="Unassembled WGS sequence"/>
</dbReference>
<dbReference type="OrthoDB" id="1550598at2"/>
<evidence type="ECO:0000256" key="1">
    <source>
        <dbReference type="SAM" id="Phobius"/>
    </source>
</evidence>
<dbReference type="AlphaFoldDB" id="A0A4V3WFM6"/>
<keyword evidence="1" id="KW-0812">Transmembrane</keyword>
<dbReference type="InterPro" id="IPR008535">
    <property type="entry name" value="DUF817"/>
</dbReference>
<feature type="transmembrane region" description="Helical" evidence="1">
    <location>
        <begin position="40"/>
        <end position="60"/>
    </location>
</feature>
<keyword evidence="3" id="KW-1185">Reference proteome</keyword>
<feature type="transmembrane region" description="Helical" evidence="1">
    <location>
        <begin position="161"/>
        <end position="178"/>
    </location>
</feature>
<organism evidence="2 3">
    <name type="scientific">Cohnella fermenti</name>
    <dbReference type="NCBI Taxonomy" id="2565925"/>
    <lineage>
        <taxon>Bacteria</taxon>
        <taxon>Bacillati</taxon>
        <taxon>Bacillota</taxon>
        <taxon>Bacilli</taxon>
        <taxon>Bacillales</taxon>
        <taxon>Paenibacillaceae</taxon>
        <taxon>Cohnella</taxon>
    </lineage>
</organism>
<dbReference type="RefSeq" id="WP_136369701.1">
    <property type="nucleotide sequence ID" value="NZ_SSOB01000010.1"/>
</dbReference>